<dbReference type="AlphaFoldDB" id="A0A392RIT7"/>
<dbReference type="Proteomes" id="UP000265520">
    <property type="component" value="Unassembled WGS sequence"/>
</dbReference>
<organism evidence="2 3">
    <name type="scientific">Trifolium medium</name>
    <dbReference type="NCBI Taxonomy" id="97028"/>
    <lineage>
        <taxon>Eukaryota</taxon>
        <taxon>Viridiplantae</taxon>
        <taxon>Streptophyta</taxon>
        <taxon>Embryophyta</taxon>
        <taxon>Tracheophyta</taxon>
        <taxon>Spermatophyta</taxon>
        <taxon>Magnoliopsida</taxon>
        <taxon>eudicotyledons</taxon>
        <taxon>Gunneridae</taxon>
        <taxon>Pentapetalae</taxon>
        <taxon>rosids</taxon>
        <taxon>fabids</taxon>
        <taxon>Fabales</taxon>
        <taxon>Fabaceae</taxon>
        <taxon>Papilionoideae</taxon>
        <taxon>50 kb inversion clade</taxon>
        <taxon>NPAAA clade</taxon>
        <taxon>Hologalegina</taxon>
        <taxon>IRL clade</taxon>
        <taxon>Trifolieae</taxon>
        <taxon>Trifolium</taxon>
    </lineage>
</organism>
<evidence type="ECO:0000313" key="2">
    <source>
        <dbReference type="EMBL" id="MCI36508.1"/>
    </source>
</evidence>
<dbReference type="EMBL" id="LXQA010234414">
    <property type="protein sequence ID" value="MCI36508.1"/>
    <property type="molecule type" value="Genomic_DNA"/>
</dbReference>
<feature type="region of interest" description="Disordered" evidence="1">
    <location>
        <begin position="1"/>
        <end position="27"/>
    </location>
</feature>
<protein>
    <submittedName>
        <fullName evidence="2">Uncharacterized protein</fullName>
    </submittedName>
</protein>
<name>A0A392RIT7_9FABA</name>
<accession>A0A392RIT7</accession>
<comment type="caution">
    <text evidence="2">The sequence shown here is derived from an EMBL/GenBank/DDBJ whole genome shotgun (WGS) entry which is preliminary data.</text>
</comment>
<feature type="non-terminal residue" evidence="2">
    <location>
        <position position="1"/>
    </location>
</feature>
<feature type="compositionally biased region" description="Polar residues" evidence="1">
    <location>
        <begin position="7"/>
        <end position="18"/>
    </location>
</feature>
<evidence type="ECO:0000313" key="3">
    <source>
        <dbReference type="Proteomes" id="UP000265520"/>
    </source>
</evidence>
<keyword evidence="3" id="KW-1185">Reference proteome</keyword>
<reference evidence="2 3" key="1">
    <citation type="journal article" date="2018" name="Front. Plant Sci.">
        <title>Red Clover (Trifolium pratense) and Zigzag Clover (T. medium) - A Picture of Genomic Similarities and Differences.</title>
        <authorList>
            <person name="Dluhosova J."/>
            <person name="Istvanek J."/>
            <person name="Nedelnik J."/>
            <person name="Repkova J."/>
        </authorList>
    </citation>
    <scope>NUCLEOTIDE SEQUENCE [LARGE SCALE GENOMIC DNA]</scope>
    <source>
        <strain evidence="3">cv. 10/8</strain>
        <tissue evidence="2">Leaf</tissue>
    </source>
</reference>
<evidence type="ECO:0000256" key="1">
    <source>
        <dbReference type="SAM" id="MobiDB-lite"/>
    </source>
</evidence>
<proteinExistence type="predicted"/>
<sequence>AHLLVTDPQTHPVSSTKGSPDESPEASFARHKGILENILTFNTTSCDKSSSHHTHARA</sequence>